<dbReference type="PRINTS" id="PR00368">
    <property type="entry name" value="FADPNR"/>
</dbReference>
<name>A0A284VN76_9EURY</name>
<evidence type="ECO:0000256" key="5">
    <source>
        <dbReference type="ARBA" id="ARBA00023284"/>
    </source>
</evidence>
<dbReference type="EMBL" id="FZMP01000112">
    <property type="protein sequence ID" value="SNQ60714.1"/>
    <property type="molecule type" value="Genomic_DNA"/>
</dbReference>
<evidence type="ECO:0000259" key="6">
    <source>
        <dbReference type="Pfam" id="PF07992"/>
    </source>
</evidence>
<reference evidence="8" key="1">
    <citation type="submission" date="2017-06" db="EMBL/GenBank/DDBJ databases">
        <authorList>
            <person name="Cremers G."/>
        </authorList>
    </citation>
    <scope>NUCLEOTIDE SEQUENCE [LARGE SCALE GENOMIC DNA]</scope>
</reference>
<evidence type="ECO:0000256" key="2">
    <source>
        <dbReference type="ARBA" id="ARBA00022630"/>
    </source>
</evidence>
<evidence type="ECO:0000256" key="3">
    <source>
        <dbReference type="ARBA" id="ARBA00022827"/>
    </source>
</evidence>
<dbReference type="Gene3D" id="3.50.50.60">
    <property type="entry name" value="FAD/NAD(P)-binding domain"/>
    <property type="match status" value="2"/>
</dbReference>
<evidence type="ECO:0000256" key="4">
    <source>
        <dbReference type="ARBA" id="ARBA00023002"/>
    </source>
</evidence>
<dbReference type="SUPFAM" id="SSF51905">
    <property type="entry name" value="FAD/NAD(P)-binding domain"/>
    <property type="match status" value="1"/>
</dbReference>
<dbReference type="InterPro" id="IPR036188">
    <property type="entry name" value="FAD/NAD-bd_sf"/>
</dbReference>
<dbReference type="InterPro" id="IPR050260">
    <property type="entry name" value="FAD-bd_OxRdtase"/>
</dbReference>
<sequence>MVSKSESSAGRLVIIGGVAAGMSAASKARRLKPDIEILVFEKGGYVSYGSCGLPYYISGMIKSPEDLVVYDAKFFREKRNIGVFLYHEAVAIQPEKHLVLVRDGKKGEVKEYQYSKLLIATGARAFVPPIKGTDLEGIFTIRLLPDGIKIKDFLREKSPKKALIIGAGYIGMEMAETLMRLGIKVTMVARGHNILGTMESEISKIVEDELGRNGVTLLKSTQVEEFKGENGYLRSAVLNNGETIDIDMALVATGVRPNSGIAKEAGIELGSKGAVRVNERMETNVPNIYSAGDCAEAYHQVLKRQFYLPLGTIANKQGKVAGENMVGGDASFKGVVATSTFKVFDLQVARTGLLRKRLKKKVLVTSPVPLKRVREHIIIPAEAGYWSS</sequence>
<evidence type="ECO:0000313" key="8">
    <source>
        <dbReference type="Proteomes" id="UP000218615"/>
    </source>
</evidence>
<dbReference type="RefSeq" id="WP_096205160.1">
    <property type="nucleotide sequence ID" value="NZ_FZMP01000112.1"/>
</dbReference>
<keyword evidence="4" id="KW-0560">Oxidoreductase</keyword>
<dbReference type="AlphaFoldDB" id="A0A284VN76"/>
<gene>
    <name evidence="7" type="ORF">MNV_20090</name>
</gene>
<evidence type="ECO:0000256" key="1">
    <source>
        <dbReference type="ARBA" id="ARBA00001974"/>
    </source>
</evidence>
<keyword evidence="2" id="KW-0285">Flavoprotein</keyword>
<dbReference type="PANTHER" id="PTHR43429">
    <property type="entry name" value="PYRIDINE NUCLEOTIDE-DISULFIDE OXIDOREDUCTASE DOMAIN-CONTAINING"/>
    <property type="match status" value="1"/>
</dbReference>
<dbReference type="Pfam" id="PF07992">
    <property type="entry name" value="Pyr_redox_2"/>
    <property type="match status" value="1"/>
</dbReference>
<evidence type="ECO:0000313" key="7">
    <source>
        <dbReference type="EMBL" id="SNQ60714.1"/>
    </source>
</evidence>
<proteinExistence type="predicted"/>
<accession>A0A284VN76</accession>
<dbReference type="PANTHER" id="PTHR43429:SF1">
    <property type="entry name" value="NAD(P)H SULFUR OXIDOREDUCTASE (COA-DEPENDENT)"/>
    <property type="match status" value="1"/>
</dbReference>
<keyword evidence="8" id="KW-1185">Reference proteome</keyword>
<feature type="domain" description="FAD/NAD(P)-binding" evidence="6">
    <location>
        <begin position="11"/>
        <end position="300"/>
    </location>
</feature>
<organism evidence="7 8">
    <name type="scientific">Candidatus Methanoperedens nitratireducens</name>
    <dbReference type="NCBI Taxonomy" id="1392998"/>
    <lineage>
        <taxon>Archaea</taxon>
        <taxon>Methanobacteriati</taxon>
        <taxon>Methanobacteriota</taxon>
        <taxon>Stenosarchaea group</taxon>
        <taxon>Methanomicrobia</taxon>
        <taxon>Methanosarcinales</taxon>
        <taxon>ANME-2 cluster</taxon>
        <taxon>Candidatus Methanoperedentaceae</taxon>
        <taxon>Candidatus Methanoperedens</taxon>
    </lineage>
</organism>
<comment type="cofactor">
    <cofactor evidence="1">
        <name>FAD</name>
        <dbReference type="ChEBI" id="CHEBI:57692"/>
    </cofactor>
</comment>
<protein>
    <submittedName>
        <fullName evidence="7">NAD(P)H-nitrite reductase</fullName>
    </submittedName>
</protein>
<keyword evidence="3" id="KW-0274">FAD</keyword>
<dbReference type="Proteomes" id="UP000218615">
    <property type="component" value="Unassembled WGS sequence"/>
</dbReference>
<dbReference type="OrthoDB" id="27922at2157"/>
<dbReference type="InterPro" id="IPR023753">
    <property type="entry name" value="FAD/NAD-binding_dom"/>
</dbReference>
<dbReference type="GO" id="GO:0016491">
    <property type="term" value="F:oxidoreductase activity"/>
    <property type="evidence" value="ECO:0007669"/>
    <property type="project" value="UniProtKB-KW"/>
</dbReference>
<keyword evidence="5" id="KW-0676">Redox-active center</keyword>
<dbReference type="PRINTS" id="PR00411">
    <property type="entry name" value="PNDRDTASEI"/>
</dbReference>